<sequence length="281" mass="30411">MIDTGSFTRAAARLDLSQPTVTTRVKALEQGLDTLLVDRLPSGIRPTAAGAEFLPYAREIIALTARARSAVAADGQPHGRIDIGTVAALTTYRLLPVVEYFYLRYPRVQLSMHPPACGEAITHVKDGRLDCAFLVDTVMDYPDLATKVLCREPLALVAGPDHALLDQTGVTTEQLLATALIRADTSGEYHLRFDSTLGQQPRTFELDSIDAAKRSVANGMGVALLPAIAVAQELRDGKLGLVDWTPPFETYTQIVWRRDSVNAALDALVDAVVEVVGEQTC</sequence>
<dbReference type="InterPro" id="IPR005119">
    <property type="entry name" value="LysR_subst-bd"/>
</dbReference>
<reference evidence="6 7" key="1">
    <citation type="submission" date="2017-04" db="EMBL/GenBank/DDBJ databases">
        <authorList>
            <person name="Afonso C.L."/>
            <person name="Miller P.J."/>
            <person name="Scott M.A."/>
            <person name="Spackman E."/>
            <person name="Goraichik I."/>
            <person name="Dimitrov K.M."/>
            <person name="Suarez D.L."/>
            <person name="Swayne D.E."/>
        </authorList>
    </citation>
    <scope>NUCLEOTIDE SEQUENCE [LARGE SCALE GENOMIC DNA]</scope>
    <source>
        <strain evidence="6 7">DSM 43828</strain>
    </source>
</reference>
<protein>
    <submittedName>
        <fullName evidence="6">DNA-binding transcriptional regulator, LysR family</fullName>
    </submittedName>
</protein>
<evidence type="ECO:0000256" key="4">
    <source>
        <dbReference type="ARBA" id="ARBA00023163"/>
    </source>
</evidence>
<keyword evidence="3 6" id="KW-0238">DNA-binding</keyword>
<evidence type="ECO:0000256" key="2">
    <source>
        <dbReference type="ARBA" id="ARBA00023015"/>
    </source>
</evidence>
<evidence type="ECO:0000313" key="7">
    <source>
        <dbReference type="Proteomes" id="UP000192674"/>
    </source>
</evidence>
<dbReference type="AlphaFoldDB" id="A0A1W2FM22"/>
<dbReference type="Proteomes" id="UP000192674">
    <property type="component" value="Unassembled WGS sequence"/>
</dbReference>
<dbReference type="SUPFAM" id="SSF53850">
    <property type="entry name" value="Periplasmic binding protein-like II"/>
    <property type="match status" value="1"/>
</dbReference>
<dbReference type="InterPro" id="IPR000847">
    <property type="entry name" value="LysR_HTH_N"/>
</dbReference>
<accession>A0A1W2FM22</accession>
<dbReference type="PANTHER" id="PTHR30126">
    <property type="entry name" value="HTH-TYPE TRANSCRIPTIONAL REGULATOR"/>
    <property type="match status" value="1"/>
</dbReference>
<evidence type="ECO:0000313" key="6">
    <source>
        <dbReference type="EMBL" id="SMD22981.1"/>
    </source>
</evidence>
<dbReference type="Gene3D" id="1.10.10.10">
    <property type="entry name" value="Winged helix-like DNA-binding domain superfamily/Winged helix DNA-binding domain"/>
    <property type="match status" value="1"/>
</dbReference>
<dbReference type="PANTHER" id="PTHR30126:SF40">
    <property type="entry name" value="HTH-TYPE TRANSCRIPTIONAL REGULATOR GLTR"/>
    <property type="match status" value="1"/>
</dbReference>
<dbReference type="Pfam" id="PF03466">
    <property type="entry name" value="LysR_substrate"/>
    <property type="match status" value="1"/>
</dbReference>
<dbReference type="GO" id="GO:0003700">
    <property type="term" value="F:DNA-binding transcription factor activity"/>
    <property type="evidence" value="ECO:0007669"/>
    <property type="project" value="InterPro"/>
</dbReference>
<dbReference type="SUPFAM" id="SSF46785">
    <property type="entry name" value="Winged helix' DNA-binding domain"/>
    <property type="match status" value="1"/>
</dbReference>
<evidence type="ECO:0000256" key="3">
    <source>
        <dbReference type="ARBA" id="ARBA00023125"/>
    </source>
</evidence>
<keyword evidence="7" id="KW-1185">Reference proteome</keyword>
<dbReference type="Gene3D" id="3.40.190.290">
    <property type="match status" value="1"/>
</dbReference>
<feature type="domain" description="HTH lysR-type" evidence="5">
    <location>
        <begin position="1"/>
        <end position="47"/>
    </location>
</feature>
<keyword evidence="4" id="KW-0804">Transcription</keyword>
<dbReference type="PROSITE" id="PS50931">
    <property type="entry name" value="HTH_LYSR"/>
    <property type="match status" value="1"/>
</dbReference>
<name>A0A1W2FM22_KIBAR</name>
<evidence type="ECO:0000259" key="5">
    <source>
        <dbReference type="PROSITE" id="PS50931"/>
    </source>
</evidence>
<keyword evidence="2" id="KW-0805">Transcription regulation</keyword>
<dbReference type="EMBL" id="FWXV01000008">
    <property type="protein sequence ID" value="SMD22981.1"/>
    <property type="molecule type" value="Genomic_DNA"/>
</dbReference>
<organism evidence="6 7">
    <name type="scientific">Kibdelosporangium aridum</name>
    <dbReference type="NCBI Taxonomy" id="2030"/>
    <lineage>
        <taxon>Bacteria</taxon>
        <taxon>Bacillati</taxon>
        <taxon>Actinomycetota</taxon>
        <taxon>Actinomycetes</taxon>
        <taxon>Pseudonocardiales</taxon>
        <taxon>Pseudonocardiaceae</taxon>
        <taxon>Kibdelosporangium</taxon>
    </lineage>
</organism>
<evidence type="ECO:0000256" key="1">
    <source>
        <dbReference type="ARBA" id="ARBA00009437"/>
    </source>
</evidence>
<dbReference type="InterPro" id="IPR036388">
    <property type="entry name" value="WH-like_DNA-bd_sf"/>
</dbReference>
<comment type="similarity">
    <text evidence="1">Belongs to the LysR transcriptional regulatory family.</text>
</comment>
<proteinExistence type="inferred from homology"/>
<gene>
    <name evidence="6" type="ORF">SAMN05661093_07762</name>
</gene>
<dbReference type="CDD" id="cd05466">
    <property type="entry name" value="PBP2_LTTR_substrate"/>
    <property type="match status" value="1"/>
</dbReference>
<dbReference type="PRINTS" id="PR00039">
    <property type="entry name" value="HTHLYSR"/>
</dbReference>
<dbReference type="InterPro" id="IPR036390">
    <property type="entry name" value="WH_DNA-bd_sf"/>
</dbReference>
<dbReference type="Pfam" id="PF00126">
    <property type="entry name" value="HTH_1"/>
    <property type="match status" value="1"/>
</dbReference>
<dbReference type="GO" id="GO:0000976">
    <property type="term" value="F:transcription cis-regulatory region binding"/>
    <property type="evidence" value="ECO:0007669"/>
    <property type="project" value="TreeGrafter"/>
</dbReference>